<dbReference type="PANTHER" id="PTHR43434">
    <property type="entry name" value="PHOSPHOGLYCOLATE PHOSPHATASE"/>
    <property type="match status" value="1"/>
</dbReference>
<reference evidence="2" key="1">
    <citation type="submission" date="2018-12" db="EMBL/GenBank/DDBJ databases">
        <title>Tengunoibacter tsumagoiensis gen. nov., sp. nov., Dictyobacter kobayashii sp. nov., D. alpinus sp. nov., and D. joshuensis sp. nov. and description of Dictyobacteraceae fam. nov. within the order Ktedonobacterales isolated from Tengu-no-mugimeshi.</title>
        <authorList>
            <person name="Wang C.M."/>
            <person name="Zheng Y."/>
            <person name="Sakai Y."/>
            <person name="Toyoda A."/>
            <person name="Minakuchi Y."/>
            <person name="Abe K."/>
            <person name="Yokota A."/>
            <person name="Yabe S."/>
        </authorList>
    </citation>
    <scope>NUCLEOTIDE SEQUENCE [LARGE SCALE GENOMIC DNA]</scope>
    <source>
        <strain evidence="2">S-27</strain>
    </source>
</reference>
<dbReference type="PANTHER" id="PTHR43434:SF16">
    <property type="entry name" value="BLL8046 PROTEIN"/>
    <property type="match status" value="1"/>
</dbReference>
<dbReference type="Gene3D" id="3.40.50.1000">
    <property type="entry name" value="HAD superfamily/HAD-like"/>
    <property type="match status" value="1"/>
</dbReference>
<dbReference type="GO" id="GO:0008967">
    <property type="term" value="F:phosphoglycolate phosphatase activity"/>
    <property type="evidence" value="ECO:0007669"/>
    <property type="project" value="TreeGrafter"/>
</dbReference>
<dbReference type="NCBIfam" id="TIGR01549">
    <property type="entry name" value="HAD-SF-IA-v1"/>
    <property type="match status" value="1"/>
</dbReference>
<dbReference type="InterPro" id="IPR006439">
    <property type="entry name" value="HAD-SF_hydro_IA"/>
</dbReference>
<keyword evidence="2" id="KW-1185">Reference proteome</keyword>
<protein>
    <submittedName>
        <fullName evidence="1">Haloacid dehalogenase</fullName>
    </submittedName>
</protein>
<dbReference type="SFLD" id="SFLDS00003">
    <property type="entry name" value="Haloacid_Dehalogenase"/>
    <property type="match status" value="1"/>
</dbReference>
<dbReference type="InterPro" id="IPR050155">
    <property type="entry name" value="HAD-like_hydrolase_sf"/>
</dbReference>
<dbReference type="InterPro" id="IPR041492">
    <property type="entry name" value="HAD_2"/>
</dbReference>
<evidence type="ECO:0000313" key="2">
    <source>
        <dbReference type="Proteomes" id="UP000287224"/>
    </source>
</evidence>
<dbReference type="InterPro" id="IPR036412">
    <property type="entry name" value="HAD-like_sf"/>
</dbReference>
<dbReference type="Gene3D" id="1.10.150.240">
    <property type="entry name" value="Putative phosphatase, domain 2"/>
    <property type="match status" value="1"/>
</dbReference>
<evidence type="ECO:0000313" key="1">
    <source>
        <dbReference type="EMBL" id="GCE05560.1"/>
    </source>
</evidence>
<dbReference type="Pfam" id="PF13419">
    <property type="entry name" value="HAD_2"/>
    <property type="match status" value="1"/>
</dbReference>
<dbReference type="InterPro" id="IPR023214">
    <property type="entry name" value="HAD_sf"/>
</dbReference>
<dbReference type="SFLD" id="SFLDG01135">
    <property type="entry name" value="C1.5.6:_HAD__Beta-PGM__Phospha"/>
    <property type="match status" value="1"/>
</dbReference>
<name>A0A401ZFA0_9CHLR</name>
<dbReference type="RefSeq" id="WP_126596596.1">
    <property type="nucleotide sequence ID" value="NZ_BIFQ01000001.1"/>
</dbReference>
<dbReference type="GO" id="GO:0005829">
    <property type="term" value="C:cytosol"/>
    <property type="evidence" value="ECO:0007669"/>
    <property type="project" value="TreeGrafter"/>
</dbReference>
<dbReference type="InterPro" id="IPR023198">
    <property type="entry name" value="PGP-like_dom2"/>
</dbReference>
<dbReference type="AlphaFoldDB" id="A0A401ZFA0"/>
<dbReference type="OrthoDB" id="9807630at2"/>
<dbReference type="Proteomes" id="UP000287224">
    <property type="component" value="Unassembled WGS sequence"/>
</dbReference>
<dbReference type="GO" id="GO:0006281">
    <property type="term" value="P:DNA repair"/>
    <property type="evidence" value="ECO:0007669"/>
    <property type="project" value="TreeGrafter"/>
</dbReference>
<dbReference type="NCBIfam" id="TIGR01509">
    <property type="entry name" value="HAD-SF-IA-v3"/>
    <property type="match status" value="1"/>
</dbReference>
<organism evidence="1 2">
    <name type="scientific">Dictyobacter aurantiacus</name>
    <dbReference type="NCBI Taxonomy" id="1936993"/>
    <lineage>
        <taxon>Bacteria</taxon>
        <taxon>Bacillati</taxon>
        <taxon>Chloroflexota</taxon>
        <taxon>Ktedonobacteria</taxon>
        <taxon>Ktedonobacterales</taxon>
        <taxon>Dictyobacteraceae</taxon>
        <taxon>Dictyobacter</taxon>
    </lineage>
</organism>
<comment type="caution">
    <text evidence="1">The sequence shown here is derived from an EMBL/GenBank/DDBJ whole genome shotgun (WGS) entry which is preliminary data.</text>
</comment>
<dbReference type="PRINTS" id="PR00413">
    <property type="entry name" value="HADHALOGNASE"/>
</dbReference>
<dbReference type="SUPFAM" id="SSF56784">
    <property type="entry name" value="HAD-like"/>
    <property type="match status" value="1"/>
</dbReference>
<dbReference type="SFLD" id="SFLDG01129">
    <property type="entry name" value="C1.5:_HAD__Beta-PGM__Phosphata"/>
    <property type="match status" value="1"/>
</dbReference>
<proteinExistence type="predicted"/>
<gene>
    <name evidence="1" type="ORF">KDAU_28890</name>
</gene>
<dbReference type="EMBL" id="BIFQ01000001">
    <property type="protein sequence ID" value="GCE05560.1"/>
    <property type="molecule type" value="Genomic_DNA"/>
</dbReference>
<sequence>MSQKRPIKGVILDIDGTLIESNEAHARSWVDAMEEAGHHVAFEKVAPMIGMGGDKVLPESLNIAKDSPEGERISKRRKEIFKQKYLQTVKALPGAADLLRHMHDKGLKLVIATSSDPDDLKNLLQLIGPHIEDLFENATTSRDAPQSKPDPDVVHVAIERIKLSPQELIMTGDTAYDIEAANQASVPTIAFRSGGWSDQDLKGAVAIYDGPADLLQHYDESPLAQGL</sequence>
<accession>A0A401ZFA0</accession>